<protein>
    <submittedName>
        <fullName evidence="2">Putative membrane protein</fullName>
    </submittedName>
</protein>
<name>A0A0K8J3U4_9FIRM</name>
<gene>
    <name evidence="2" type="ORF">SD1D_0589</name>
</gene>
<keyword evidence="1" id="KW-1133">Transmembrane helix</keyword>
<dbReference type="Proteomes" id="UP000196053">
    <property type="component" value="Chromosome I"/>
</dbReference>
<evidence type="ECO:0000256" key="1">
    <source>
        <dbReference type="SAM" id="Phobius"/>
    </source>
</evidence>
<dbReference type="KEGG" id="hsd:SD1D_0589"/>
<keyword evidence="3" id="KW-1185">Reference proteome</keyword>
<sequence>MSKKDCCETTEQGGSSVKVSVDVTKIVKYVCIAGVLIVGIIFGSKCFSNLLEDEII</sequence>
<keyword evidence="1" id="KW-0472">Membrane</keyword>
<feature type="transmembrane region" description="Helical" evidence="1">
    <location>
        <begin position="26"/>
        <end position="47"/>
    </location>
</feature>
<dbReference type="RefSeq" id="WP_157893088.1">
    <property type="nucleotide sequence ID" value="NZ_DUPS01000057.1"/>
</dbReference>
<dbReference type="AlphaFoldDB" id="A0A0K8J3U4"/>
<evidence type="ECO:0000313" key="3">
    <source>
        <dbReference type="Proteomes" id="UP000196053"/>
    </source>
</evidence>
<dbReference type="EMBL" id="LN879430">
    <property type="protein sequence ID" value="CUH92140.1"/>
    <property type="molecule type" value="Genomic_DNA"/>
</dbReference>
<proteinExistence type="predicted"/>
<organism evidence="2 3">
    <name type="scientific">Herbinix luporum</name>
    <dbReference type="NCBI Taxonomy" id="1679721"/>
    <lineage>
        <taxon>Bacteria</taxon>
        <taxon>Bacillati</taxon>
        <taxon>Bacillota</taxon>
        <taxon>Clostridia</taxon>
        <taxon>Lachnospirales</taxon>
        <taxon>Lachnospiraceae</taxon>
        <taxon>Herbinix</taxon>
    </lineage>
</organism>
<keyword evidence="1" id="KW-0812">Transmembrane</keyword>
<reference evidence="3" key="1">
    <citation type="submission" date="2015-09" db="EMBL/GenBank/DDBJ databases">
        <authorList>
            <person name="Wibberg D."/>
        </authorList>
    </citation>
    <scope>NUCLEOTIDE SEQUENCE [LARGE SCALE GENOMIC DNA]</scope>
    <source>
        <strain evidence="3">SD1D</strain>
    </source>
</reference>
<dbReference type="OrthoDB" id="9971087at2"/>
<evidence type="ECO:0000313" key="2">
    <source>
        <dbReference type="EMBL" id="CUH92140.1"/>
    </source>
</evidence>
<accession>A0A0K8J3U4</accession>